<feature type="region of interest" description="Disordered" evidence="2">
    <location>
        <begin position="1"/>
        <end position="25"/>
    </location>
</feature>
<evidence type="ECO:0000259" key="3">
    <source>
        <dbReference type="SMART" id="SM00644"/>
    </source>
</evidence>
<dbReference type="GO" id="GO:0008745">
    <property type="term" value="F:N-acetylmuramoyl-L-alanine amidase activity"/>
    <property type="evidence" value="ECO:0007669"/>
    <property type="project" value="InterPro"/>
</dbReference>
<dbReference type="SMART" id="SM00701">
    <property type="entry name" value="PGRP"/>
    <property type="match status" value="1"/>
</dbReference>
<comment type="similarity">
    <text evidence="1">Belongs to the N-acetylmuramoyl-L-alanine amidase 2 family.</text>
</comment>
<dbReference type="SUPFAM" id="SSF47090">
    <property type="entry name" value="PGBD-like"/>
    <property type="match status" value="3"/>
</dbReference>
<dbReference type="InterPro" id="IPR015510">
    <property type="entry name" value="PGRP"/>
</dbReference>
<dbReference type="Gene3D" id="1.10.101.10">
    <property type="entry name" value="PGBD-like superfamily/PGBD"/>
    <property type="match status" value="3"/>
</dbReference>
<dbReference type="InterPro" id="IPR002477">
    <property type="entry name" value="Peptidoglycan-bd-like"/>
</dbReference>
<reference evidence="5 6" key="1">
    <citation type="submission" date="2018-05" db="EMBL/GenBank/DDBJ databases">
        <title>Streptomyces venezuelae.</title>
        <authorList>
            <person name="Kim W."/>
            <person name="Lee N."/>
            <person name="Cho B.-K."/>
        </authorList>
    </citation>
    <scope>NUCLEOTIDE SEQUENCE [LARGE SCALE GENOMIC DNA]</scope>
    <source>
        <strain evidence="5 6">ATCC 21018</strain>
    </source>
</reference>
<dbReference type="Pfam" id="PF01510">
    <property type="entry name" value="Amidase_2"/>
    <property type="match status" value="1"/>
</dbReference>
<dbReference type="Proteomes" id="UP000324101">
    <property type="component" value="Chromosome"/>
</dbReference>
<dbReference type="SMART" id="SM00644">
    <property type="entry name" value="Ami_2"/>
    <property type="match status" value="1"/>
</dbReference>
<dbReference type="SUPFAM" id="SSF55846">
    <property type="entry name" value="N-acetylmuramoyl-L-alanine amidase-like"/>
    <property type="match status" value="2"/>
</dbReference>
<dbReference type="InterPro" id="IPR006619">
    <property type="entry name" value="PGRP_domain_met/bac"/>
</dbReference>
<feature type="domain" description="Peptidoglycan recognition protein family" evidence="4">
    <location>
        <begin position="236"/>
        <end position="368"/>
    </location>
</feature>
<evidence type="ECO:0000256" key="1">
    <source>
        <dbReference type="ARBA" id="ARBA00007553"/>
    </source>
</evidence>
<sequence length="656" mass="69779">MARPRPGGPSPLGHGRRPPHGRRRHRRALSAATARTLTYGSTFTEDVVVTIISRSEWGARSPFKPQRLSWKPWQGGVVIHHHGAGSWPVHEHDQCYGQMRSVQLTAMYPWPFLQEQYNDIPYSFVVCQHGGIFEGTGTQVRSEANGTQTVGANQDYYAVMGLIESEDQPSRAMLDSIRELIAHLRENHSAGPFIRGHRDVFDTECPGNLYPHIQGFYPVLPPGEPDPTPPKPARPLFLYSRSQWGARPPREVTRVDPGSRTGFTVHYSAGPASQTVRQIQNYHMDSNGWSDVGYNFLVDVEGRIYEGRGWDVAGAHATGHNTTHIGVCFIGEDGDATPRALSAIRALYNQANSRTGRTLAMTWHGGLSGQSTQCPGPGLRAWVQGGMNASTLPVHTGTGDLGGDSTGSTGGGMTLVRTIAAQQAAVNQLGYSPALEVDGVWGPKTDAGVRWLQQKVGAGAADGLWGPATEAAYAAHTGGSGSGTGSGGGGMTSVRSVKEQQQAVNALGYSPALEADGIWGPKTDAGVRWLQQKVGAGAADGLWGPATEAAYNGYLDNGAMLTVDGQWGPATIRATQKVIGVTADGQWGPNSVRGLQRHLNTWSNAGLVVDGAAGPATYKALQTHLNKMTGAGLAVDGAWGPATVRALQTALNRGQF</sequence>
<dbReference type="CDD" id="cd06583">
    <property type="entry name" value="PGRP"/>
    <property type="match status" value="2"/>
</dbReference>
<feature type="domain" description="N-acetylmuramoyl-L-alanine amidase" evidence="3">
    <location>
        <begin position="252"/>
        <end position="376"/>
    </location>
</feature>
<dbReference type="PANTHER" id="PTHR11022:SF41">
    <property type="entry name" value="PEPTIDOGLYCAN-RECOGNITION PROTEIN LC-RELATED"/>
    <property type="match status" value="1"/>
</dbReference>
<dbReference type="InterPro" id="IPR036505">
    <property type="entry name" value="Amidase/PGRP_sf"/>
</dbReference>
<feature type="compositionally biased region" description="Basic residues" evidence="2">
    <location>
        <begin position="14"/>
        <end position="25"/>
    </location>
</feature>
<gene>
    <name evidence="5" type="ORF">DEJ51_09690</name>
</gene>
<dbReference type="GO" id="GO:0009253">
    <property type="term" value="P:peptidoglycan catabolic process"/>
    <property type="evidence" value="ECO:0007669"/>
    <property type="project" value="InterPro"/>
</dbReference>
<evidence type="ECO:0000313" key="6">
    <source>
        <dbReference type="Proteomes" id="UP000324101"/>
    </source>
</evidence>
<dbReference type="PANTHER" id="PTHR11022">
    <property type="entry name" value="PEPTIDOGLYCAN RECOGNITION PROTEIN"/>
    <property type="match status" value="1"/>
</dbReference>
<proteinExistence type="inferred from homology"/>
<dbReference type="Pfam" id="PF01471">
    <property type="entry name" value="PG_binding_1"/>
    <property type="match status" value="2"/>
</dbReference>
<dbReference type="OrthoDB" id="514320at2"/>
<dbReference type="Gene3D" id="3.40.80.10">
    <property type="entry name" value="Peptidoglycan recognition protein-like"/>
    <property type="match status" value="2"/>
</dbReference>
<evidence type="ECO:0000259" key="4">
    <source>
        <dbReference type="SMART" id="SM00701"/>
    </source>
</evidence>
<dbReference type="InterPro" id="IPR036365">
    <property type="entry name" value="PGBD-like_sf"/>
</dbReference>
<name>A0A5P2DUH5_STRVZ</name>
<dbReference type="GO" id="GO:0008270">
    <property type="term" value="F:zinc ion binding"/>
    <property type="evidence" value="ECO:0007669"/>
    <property type="project" value="InterPro"/>
</dbReference>
<accession>A0A5P2DUH5</accession>
<dbReference type="AlphaFoldDB" id="A0A5P2DUH5"/>
<dbReference type="InterPro" id="IPR036366">
    <property type="entry name" value="PGBDSf"/>
</dbReference>
<dbReference type="InterPro" id="IPR002502">
    <property type="entry name" value="Amidase_domain"/>
</dbReference>
<evidence type="ECO:0000256" key="2">
    <source>
        <dbReference type="SAM" id="MobiDB-lite"/>
    </source>
</evidence>
<protein>
    <submittedName>
        <fullName evidence="5">Peptidoglycan recognition protein</fullName>
    </submittedName>
</protein>
<organism evidence="5 6">
    <name type="scientific">Streptomyces venezuelae</name>
    <dbReference type="NCBI Taxonomy" id="54571"/>
    <lineage>
        <taxon>Bacteria</taxon>
        <taxon>Bacillati</taxon>
        <taxon>Actinomycetota</taxon>
        <taxon>Actinomycetes</taxon>
        <taxon>Kitasatosporales</taxon>
        <taxon>Streptomycetaceae</taxon>
        <taxon>Streptomyces</taxon>
    </lineage>
</organism>
<evidence type="ECO:0000313" key="5">
    <source>
        <dbReference type="EMBL" id="QES58824.1"/>
    </source>
</evidence>
<dbReference type="EMBL" id="CP029189">
    <property type="protein sequence ID" value="QES58824.1"/>
    <property type="molecule type" value="Genomic_DNA"/>
</dbReference>